<evidence type="ECO:0000313" key="3">
    <source>
        <dbReference type="EMBL" id="KAF6021140.1"/>
    </source>
</evidence>
<protein>
    <submittedName>
        <fullName evidence="3">Uncharacterized protein</fullName>
    </submittedName>
</protein>
<dbReference type="OrthoDB" id="6424451at2759"/>
<evidence type="ECO:0000256" key="1">
    <source>
        <dbReference type="ARBA" id="ARBA00009817"/>
    </source>
</evidence>
<feature type="chain" id="PRO_5029522178" evidence="2">
    <location>
        <begin position="21"/>
        <end position="77"/>
    </location>
</feature>
<feature type="signal peptide" evidence="2">
    <location>
        <begin position="1"/>
        <end position="20"/>
    </location>
</feature>
<accession>A0A7J7J4M7</accession>
<dbReference type="InterPro" id="IPR006917">
    <property type="entry name" value="SOUL_heme-bd"/>
</dbReference>
<dbReference type="EMBL" id="VXIV02003116">
    <property type="protein sequence ID" value="KAF6021140.1"/>
    <property type="molecule type" value="Genomic_DNA"/>
</dbReference>
<comment type="similarity">
    <text evidence="1">Belongs to the HEBP family.</text>
</comment>
<evidence type="ECO:0000313" key="4">
    <source>
        <dbReference type="Proteomes" id="UP000593567"/>
    </source>
</evidence>
<gene>
    <name evidence="3" type="ORF">EB796_020550</name>
</gene>
<evidence type="ECO:0000256" key="2">
    <source>
        <dbReference type="SAM" id="SignalP"/>
    </source>
</evidence>
<proteinExistence type="inferred from homology"/>
<dbReference type="SUPFAM" id="SSF55136">
    <property type="entry name" value="Probable bacterial effector-binding domain"/>
    <property type="match status" value="1"/>
</dbReference>
<reference evidence="3" key="1">
    <citation type="submission" date="2020-06" db="EMBL/GenBank/DDBJ databases">
        <title>Draft genome of Bugula neritina, a colonial animal packing powerful symbionts and potential medicines.</title>
        <authorList>
            <person name="Rayko M."/>
        </authorList>
    </citation>
    <scope>NUCLEOTIDE SEQUENCE [LARGE SCALE GENOMIC DNA]</scope>
    <source>
        <strain evidence="3">Kwan_BN1</strain>
    </source>
</reference>
<dbReference type="AlphaFoldDB" id="A0A7J7J4M7"/>
<keyword evidence="4" id="KW-1185">Reference proteome</keyword>
<sequence>MKNGQLVTCLLWHLVTDLYSIITDQTMKMTAPVVSSHSENAVFMSFMVPSEFSKNPPTPNDASVFIHRAPRVQFYVR</sequence>
<dbReference type="Pfam" id="PF04832">
    <property type="entry name" value="SOUL"/>
    <property type="match status" value="1"/>
</dbReference>
<comment type="caution">
    <text evidence="3">The sequence shown here is derived from an EMBL/GenBank/DDBJ whole genome shotgun (WGS) entry which is preliminary data.</text>
</comment>
<keyword evidence="2" id="KW-0732">Signal</keyword>
<organism evidence="3 4">
    <name type="scientific">Bugula neritina</name>
    <name type="common">Brown bryozoan</name>
    <name type="synonym">Sertularia neritina</name>
    <dbReference type="NCBI Taxonomy" id="10212"/>
    <lineage>
        <taxon>Eukaryota</taxon>
        <taxon>Metazoa</taxon>
        <taxon>Spiralia</taxon>
        <taxon>Lophotrochozoa</taxon>
        <taxon>Bryozoa</taxon>
        <taxon>Gymnolaemata</taxon>
        <taxon>Cheilostomatida</taxon>
        <taxon>Flustrina</taxon>
        <taxon>Buguloidea</taxon>
        <taxon>Bugulidae</taxon>
        <taxon>Bugula</taxon>
    </lineage>
</organism>
<dbReference type="InterPro" id="IPR011256">
    <property type="entry name" value="Reg_factor_effector_dom_sf"/>
</dbReference>
<name>A0A7J7J4M7_BUGNE</name>
<dbReference type="Proteomes" id="UP000593567">
    <property type="component" value="Unassembled WGS sequence"/>
</dbReference>
<dbReference type="Gene3D" id="3.20.80.10">
    <property type="entry name" value="Regulatory factor, effector binding domain"/>
    <property type="match status" value="1"/>
</dbReference>